<sequence length="107" mass="12208">MLMLEIANCEDETKRYPPIPASSSNILDAASPKLDHINTVQLQSLNNSFFYNMKIFMHALELVTFIGRVEYVVINLLIVESHITRNDLEDRMANVVFTINVQSHGRS</sequence>
<name>A0A6A5T765_9PLEO</name>
<evidence type="ECO:0000313" key="1">
    <source>
        <dbReference type="EMBL" id="KAF1948431.1"/>
    </source>
</evidence>
<protein>
    <submittedName>
        <fullName evidence="1">Uncharacterized protein</fullName>
    </submittedName>
</protein>
<evidence type="ECO:0000313" key="2">
    <source>
        <dbReference type="Proteomes" id="UP000800035"/>
    </source>
</evidence>
<gene>
    <name evidence="1" type="ORF">CC80DRAFT_498247</name>
</gene>
<dbReference type="Proteomes" id="UP000800035">
    <property type="component" value="Unassembled WGS sequence"/>
</dbReference>
<accession>A0A6A5T765</accession>
<proteinExistence type="predicted"/>
<dbReference type="AlphaFoldDB" id="A0A6A5T765"/>
<organism evidence="1 2">
    <name type="scientific">Byssothecium circinans</name>
    <dbReference type="NCBI Taxonomy" id="147558"/>
    <lineage>
        <taxon>Eukaryota</taxon>
        <taxon>Fungi</taxon>
        <taxon>Dikarya</taxon>
        <taxon>Ascomycota</taxon>
        <taxon>Pezizomycotina</taxon>
        <taxon>Dothideomycetes</taxon>
        <taxon>Pleosporomycetidae</taxon>
        <taxon>Pleosporales</taxon>
        <taxon>Massarineae</taxon>
        <taxon>Massarinaceae</taxon>
        <taxon>Byssothecium</taxon>
    </lineage>
</organism>
<keyword evidence="2" id="KW-1185">Reference proteome</keyword>
<dbReference type="EMBL" id="ML977059">
    <property type="protein sequence ID" value="KAF1948431.1"/>
    <property type="molecule type" value="Genomic_DNA"/>
</dbReference>
<reference evidence="1" key="1">
    <citation type="journal article" date="2020" name="Stud. Mycol.">
        <title>101 Dothideomycetes genomes: a test case for predicting lifestyles and emergence of pathogens.</title>
        <authorList>
            <person name="Haridas S."/>
            <person name="Albert R."/>
            <person name="Binder M."/>
            <person name="Bloem J."/>
            <person name="Labutti K."/>
            <person name="Salamov A."/>
            <person name="Andreopoulos B."/>
            <person name="Baker S."/>
            <person name="Barry K."/>
            <person name="Bills G."/>
            <person name="Bluhm B."/>
            <person name="Cannon C."/>
            <person name="Castanera R."/>
            <person name="Culley D."/>
            <person name="Daum C."/>
            <person name="Ezra D."/>
            <person name="Gonzalez J."/>
            <person name="Henrissat B."/>
            <person name="Kuo A."/>
            <person name="Liang C."/>
            <person name="Lipzen A."/>
            <person name="Lutzoni F."/>
            <person name="Magnuson J."/>
            <person name="Mondo S."/>
            <person name="Nolan M."/>
            <person name="Ohm R."/>
            <person name="Pangilinan J."/>
            <person name="Park H.-J."/>
            <person name="Ramirez L."/>
            <person name="Alfaro M."/>
            <person name="Sun H."/>
            <person name="Tritt A."/>
            <person name="Yoshinaga Y."/>
            <person name="Zwiers L.-H."/>
            <person name="Turgeon B."/>
            <person name="Goodwin S."/>
            <person name="Spatafora J."/>
            <person name="Crous P."/>
            <person name="Grigoriev I."/>
        </authorList>
    </citation>
    <scope>NUCLEOTIDE SEQUENCE</scope>
    <source>
        <strain evidence="1">CBS 675.92</strain>
    </source>
</reference>